<organism evidence="5 6">
    <name type="scientific">Symbiodinium pilosum</name>
    <name type="common">Dinoflagellate</name>
    <dbReference type="NCBI Taxonomy" id="2952"/>
    <lineage>
        <taxon>Eukaryota</taxon>
        <taxon>Sar</taxon>
        <taxon>Alveolata</taxon>
        <taxon>Dinophyceae</taxon>
        <taxon>Suessiales</taxon>
        <taxon>Symbiodiniaceae</taxon>
        <taxon>Symbiodinium</taxon>
    </lineage>
</organism>
<dbReference type="PANTHER" id="PTHR23048:SF48">
    <property type="entry name" value="CENTRIN 3"/>
    <property type="match status" value="1"/>
</dbReference>
<sequence length="153" mass="17112">MAVSSSLQREREKEIKAAFDTFEESGAAVGYHELKASLRALELPAKKADVLAAMRAHGVNADTVLDFNTFSRILWSKFAEQDPLPTMLKTFRLFDKEGSGRIGLRDLRRASKEAELPLKEDELERMIAYFDQNSSGTIGEAEFVQVMLAADLQ</sequence>
<gene>
    <name evidence="5" type="primary">Cetn3</name>
    <name evidence="5" type="ORF">SPIL2461_LOCUS3925</name>
</gene>
<accession>A0A812KWS6</accession>
<keyword evidence="6" id="KW-1185">Reference proteome</keyword>
<dbReference type="Pfam" id="PF13499">
    <property type="entry name" value="EF-hand_7"/>
    <property type="match status" value="1"/>
</dbReference>
<evidence type="ECO:0000256" key="1">
    <source>
        <dbReference type="ARBA" id="ARBA00022723"/>
    </source>
</evidence>
<dbReference type="OrthoDB" id="26525at2759"/>
<dbReference type="AlphaFoldDB" id="A0A812KWS6"/>
<keyword evidence="2" id="KW-0677">Repeat</keyword>
<dbReference type="Proteomes" id="UP000649617">
    <property type="component" value="Unassembled WGS sequence"/>
</dbReference>
<reference evidence="5" key="1">
    <citation type="submission" date="2021-02" db="EMBL/GenBank/DDBJ databases">
        <authorList>
            <person name="Dougan E. K."/>
            <person name="Rhodes N."/>
            <person name="Thang M."/>
            <person name="Chan C."/>
        </authorList>
    </citation>
    <scope>NUCLEOTIDE SEQUENCE</scope>
</reference>
<dbReference type="InterPro" id="IPR011992">
    <property type="entry name" value="EF-hand-dom_pair"/>
</dbReference>
<dbReference type="SMART" id="SM00054">
    <property type="entry name" value="EFh"/>
    <property type="match status" value="2"/>
</dbReference>
<evidence type="ECO:0000313" key="6">
    <source>
        <dbReference type="Proteomes" id="UP000649617"/>
    </source>
</evidence>
<dbReference type="InterPro" id="IPR002048">
    <property type="entry name" value="EF_hand_dom"/>
</dbReference>
<feature type="domain" description="EF-hand" evidence="4">
    <location>
        <begin position="82"/>
        <end position="117"/>
    </location>
</feature>
<dbReference type="InterPro" id="IPR018247">
    <property type="entry name" value="EF_Hand_1_Ca_BS"/>
</dbReference>
<dbReference type="SUPFAM" id="SSF47473">
    <property type="entry name" value="EF-hand"/>
    <property type="match status" value="1"/>
</dbReference>
<dbReference type="GO" id="GO:0005509">
    <property type="term" value="F:calcium ion binding"/>
    <property type="evidence" value="ECO:0007669"/>
    <property type="project" value="InterPro"/>
</dbReference>
<dbReference type="FunFam" id="1.10.238.10:FF:000001">
    <property type="entry name" value="Calmodulin 1"/>
    <property type="match status" value="1"/>
</dbReference>
<keyword evidence="1" id="KW-0479">Metal-binding</keyword>
<dbReference type="PROSITE" id="PS00018">
    <property type="entry name" value="EF_HAND_1"/>
    <property type="match status" value="1"/>
</dbReference>
<evidence type="ECO:0000259" key="4">
    <source>
        <dbReference type="PROSITE" id="PS50222"/>
    </source>
</evidence>
<dbReference type="PROSITE" id="PS50222">
    <property type="entry name" value="EF_HAND_2"/>
    <property type="match status" value="2"/>
</dbReference>
<keyword evidence="3" id="KW-0106">Calcium</keyword>
<dbReference type="InterPro" id="IPR050230">
    <property type="entry name" value="CALM/Myosin/TropC-like"/>
</dbReference>
<dbReference type="GO" id="GO:0016460">
    <property type="term" value="C:myosin II complex"/>
    <property type="evidence" value="ECO:0007669"/>
    <property type="project" value="TreeGrafter"/>
</dbReference>
<proteinExistence type="predicted"/>
<dbReference type="CDD" id="cd00051">
    <property type="entry name" value="EFh"/>
    <property type="match status" value="1"/>
</dbReference>
<evidence type="ECO:0000256" key="2">
    <source>
        <dbReference type="ARBA" id="ARBA00022737"/>
    </source>
</evidence>
<feature type="domain" description="EF-hand" evidence="4">
    <location>
        <begin position="118"/>
        <end position="153"/>
    </location>
</feature>
<dbReference type="EMBL" id="CAJNIZ010004947">
    <property type="protein sequence ID" value="CAE7237505.1"/>
    <property type="molecule type" value="Genomic_DNA"/>
</dbReference>
<name>A0A812KWS6_SYMPI</name>
<dbReference type="Gene3D" id="1.10.238.10">
    <property type="entry name" value="EF-hand"/>
    <property type="match status" value="2"/>
</dbReference>
<protein>
    <submittedName>
        <fullName evidence="5">Cetn3 protein</fullName>
    </submittedName>
</protein>
<dbReference type="PANTHER" id="PTHR23048">
    <property type="entry name" value="MYOSIN LIGHT CHAIN 1, 3"/>
    <property type="match status" value="1"/>
</dbReference>
<evidence type="ECO:0000256" key="3">
    <source>
        <dbReference type="ARBA" id="ARBA00022837"/>
    </source>
</evidence>
<comment type="caution">
    <text evidence="5">The sequence shown here is derived from an EMBL/GenBank/DDBJ whole genome shotgun (WGS) entry which is preliminary data.</text>
</comment>
<evidence type="ECO:0000313" key="5">
    <source>
        <dbReference type="EMBL" id="CAE7237505.1"/>
    </source>
</evidence>